<reference evidence="1 2" key="1">
    <citation type="submission" date="2021-11" db="EMBL/GenBank/DDBJ databases">
        <title>Seasonal and diel survey of microbial diversity of the Tyrrhenian coast.</title>
        <authorList>
            <person name="Gattoni G."/>
            <person name="Corral P."/>
        </authorList>
    </citation>
    <scope>NUCLEOTIDE SEQUENCE [LARGE SCALE GENOMIC DNA]</scope>
    <source>
        <strain evidence="1 2">Mr9</strain>
    </source>
</reference>
<protein>
    <recommendedName>
        <fullName evidence="3">DUF5655 domain-containing protein</fullName>
    </recommendedName>
</protein>
<name>A0ABS8GTS2_9FLAO</name>
<dbReference type="Proteomes" id="UP001197770">
    <property type="component" value="Unassembled WGS sequence"/>
</dbReference>
<organism evidence="1 2">
    <name type="scientific">Leeuwenhoekiella parthenopeia</name>
    <dbReference type="NCBI Taxonomy" id="2890320"/>
    <lineage>
        <taxon>Bacteria</taxon>
        <taxon>Pseudomonadati</taxon>
        <taxon>Bacteroidota</taxon>
        <taxon>Flavobacteriia</taxon>
        <taxon>Flavobacteriales</taxon>
        <taxon>Flavobacteriaceae</taxon>
        <taxon>Leeuwenhoekiella</taxon>
    </lineage>
</organism>
<keyword evidence="2" id="KW-1185">Reference proteome</keyword>
<proteinExistence type="predicted"/>
<evidence type="ECO:0000313" key="2">
    <source>
        <dbReference type="Proteomes" id="UP001197770"/>
    </source>
</evidence>
<evidence type="ECO:0000313" key="1">
    <source>
        <dbReference type="EMBL" id="MCC4213407.1"/>
    </source>
</evidence>
<comment type="caution">
    <text evidence="1">The sequence shown here is derived from an EMBL/GenBank/DDBJ whole genome shotgun (WGS) entry which is preliminary data.</text>
</comment>
<accession>A0ABS8GTS2</accession>
<gene>
    <name evidence="1" type="ORF">LLW17_11810</name>
</gene>
<sequence length="113" mass="12932">MNTEDQTTLEPLYELLKHDAVLSESEAGSSIQRAILKKFFKASRVTIKKIDAGYKIKIWPMLSIKKTASFIFKIPQAQMPQFLQSCIKNDTKGRAFYTGMMQYFVLNRTSSAE</sequence>
<dbReference type="EMBL" id="JAJGMW010000015">
    <property type="protein sequence ID" value="MCC4213407.1"/>
    <property type="molecule type" value="Genomic_DNA"/>
</dbReference>
<evidence type="ECO:0008006" key="3">
    <source>
        <dbReference type="Google" id="ProtNLM"/>
    </source>
</evidence>
<dbReference type="RefSeq" id="WP_228230474.1">
    <property type="nucleotide sequence ID" value="NZ_JAJGMW010000015.1"/>
</dbReference>